<feature type="compositionally biased region" description="Basic and acidic residues" evidence="1">
    <location>
        <begin position="61"/>
        <end position="82"/>
    </location>
</feature>
<dbReference type="EMBL" id="MT144086">
    <property type="protein sequence ID" value="QJA48474.1"/>
    <property type="molecule type" value="Genomic_DNA"/>
</dbReference>
<feature type="region of interest" description="Disordered" evidence="1">
    <location>
        <begin position="61"/>
        <end position="98"/>
    </location>
</feature>
<name>A0A6H1ZLN6_9ZZZZ</name>
<evidence type="ECO:0000256" key="2">
    <source>
        <dbReference type="SAM" id="Phobius"/>
    </source>
</evidence>
<feature type="transmembrane region" description="Helical" evidence="2">
    <location>
        <begin position="39"/>
        <end position="57"/>
    </location>
</feature>
<organism evidence="3">
    <name type="scientific">viral metagenome</name>
    <dbReference type="NCBI Taxonomy" id="1070528"/>
    <lineage>
        <taxon>unclassified sequences</taxon>
        <taxon>metagenomes</taxon>
        <taxon>organismal metagenomes</taxon>
    </lineage>
</organism>
<keyword evidence="2" id="KW-0812">Transmembrane</keyword>
<dbReference type="AlphaFoldDB" id="A0A6H1ZLN6"/>
<proteinExistence type="predicted"/>
<keyword evidence="2" id="KW-1133">Transmembrane helix</keyword>
<sequence>MRDLGGVIALIGMVLFIVSIIALVRPIKRIKLGTRKRAGLALGASVVLFIVGASIMPPPTPEEKAARAVADAKRAEDEKAREAAAPAATTPGRTEPTPEVTAAVQSMWTEVTNRLASCDQASGYVAEVAGRPNPSPYDLWPMVQQAEQLCRAAASEVSRIRVPDAIPRASRRSFDEAFDTCRDAYYVKSSAYGAMGEVLNGDVSPRAVTEARSASEAAQSSGLRCAVGFMKAATDLGVPVESFMPDNTSE</sequence>
<feature type="compositionally biased region" description="Low complexity" evidence="1">
    <location>
        <begin position="83"/>
        <end position="98"/>
    </location>
</feature>
<accession>A0A6H1ZLN6</accession>
<gene>
    <name evidence="3" type="ORF">TM448A00967_0003</name>
</gene>
<keyword evidence="2" id="KW-0472">Membrane</keyword>
<reference evidence="3" key="1">
    <citation type="submission" date="2020-03" db="EMBL/GenBank/DDBJ databases">
        <title>The deep terrestrial virosphere.</title>
        <authorList>
            <person name="Holmfeldt K."/>
            <person name="Nilsson E."/>
            <person name="Simone D."/>
            <person name="Lopez-Fernandez M."/>
            <person name="Wu X."/>
            <person name="de Brujin I."/>
            <person name="Lundin D."/>
            <person name="Andersson A."/>
            <person name="Bertilsson S."/>
            <person name="Dopson M."/>
        </authorList>
    </citation>
    <scope>NUCLEOTIDE SEQUENCE</scope>
    <source>
        <strain evidence="3">TM448A00967</strain>
    </source>
</reference>
<protein>
    <submittedName>
        <fullName evidence="3">Uncharacterized protein</fullName>
    </submittedName>
</protein>
<feature type="transmembrane region" description="Helical" evidence="2">
    <location>
        <begin position="6"/>
        <end position="27"/>
    </location>
</feature>
<evidence type="ECO:0000313" key="3">
    <source>
        <dbReference type="EMBL" id="QJA48474.1"/>
    </source>
</evidence>
<evidence type="ECO:0000256" key="1">
    <source>
        <dbReference type="SAM" id="MobiDB-lite"/>
    </source>
</evidence>